<dbReference type="Gene3D" id="1.10.3230.10">
    <property type="entry name" value="YqbG-like"/>
    <property type="match status" value="1"/>
</dbReference>
<dbReference type="SUPFAM" id="SSF116915">
    <property type="entry name" value="Hypothetical protein YqbG"/>
    <property type="match status" value="1"/>
</dbReference>
<proteinExistence type="predicted"/>
<reference evidence="1 2" key="1">
    <citation type="submission" date="2018-08" db="EMBL/GenBank/DDBJ databases">
        <title>A genome reference for cultivated species of the human gut microbiota.</title>
        <authorList>
            <person name="Zou Y."/>
            <person name="Xue W."/>
            <person name="Luo G."/>
        </authorList>
    </citation>
    <scope>NUCLEOTIDE SEQUENCE [LARGE SCALE GENOMIC DNA]</scope>
    <source>
        <strain evidence="1 2">AF19-16AC</strain>
    </source>
</reference>
<organism evidence="1 2">
    <name type="scientific">Mediterraneibacter gnavus</name>
    <name type="common">Ruminococcus gnavus</name>
    <dbReference type="NCBI Taxonomy" id="33038"/>
    <lineage>
        <taxon>Bacteria</taxon>
        <taxon>Bacillati</taxon>
        <taxon>Bacillota</taxon>
        <taxon>Clostridia</taxon>
        <taxon>Lachnospirales</taxon>
        <taxon>Lachnospiraceae</taxon>
        <taxon>Mediterraneibacter</taxon>
    </lineage>
</organism>
<dbReference type="InterPro" id="IPR013514">
    <property type="entry name" value="DUF3199_YqbG"/>
</dbReference>
<dbReference type="InterPro" id="IPR036558">
    <property type="entry name" value="YqbG-like_sf"/>
</dbReference>
<dbReference type="RefSeq" id="WP_118046917.1">
    <property type="nucleotide sequence ID" value="NZ_QRWQ01000008.1"/>
</dbReference>
<evidence type="ECO:0000313" key="1">
    <source>
        <dbReference type="EMBL" id="RGT38398.1"/>
    </source>
</evidence>
<gene>
    <name evidence="1" type="ORF">DWX36_09700</name>
</gene>
<dbReference type="EMBL" id="QRWQ01000008">
    <property type="protein sequence ID" value="RGT38398.1"/>
    <property type="molecule type" value="Genomic_DNA"/>
</dbReference>
<dbReference type="Proteomes" id="UP000283834">
    <property type="component" value="Unassembled WGS sequence"/>
</dbReference>
<dbReference type="Pfam" id="PF11436">
    <property type="entry name" value="DUF3199"/>
    <property type="match status" value="1"/>
</dbReference>
<accession>A0A412NHH9</accession>
<name>A0A412NHH9_MEDGN</name>
<evidence type="ECO:0000313" key="2">
    <source>
        <dbReference type="Proteomes" id="UP000283834"/>
    </source>
</evidence>
<comment type="caution">
    <text evidence="1">The sequence shown here is derived from an EMBL/GenBank/DDBJ whole genome shotgun (WGS) entry which is preliminary data.</text>
</comment>
<dbReference type="AlphaFoldDB" id="A0A412NHH9"/>
<protein>
    <submittedName>
        <fullName evidence="1">DUF3199 family protein</fullName>
    </submittedName>
</protein>
<sequence>MADRPWVTPDEVREYSEIPAVQKRSDARLTVDIARAEQYIITYTHNSFKDMEEVPQAVKTAVLILAEAYAHNAIVAAKEVKSETFDDYSYTAESTQISVEALDLAALLDGFVITEPRNGVTLRMRKL</sequence>